<accession>A0A125G350</accession>
<dbReference type="Proteomes" id="UP000062998">
    <property type="component" value="Unassembled WGS sequence"/>
</dbReference>
<keyword evidence="4 5" id="KW-0720">Serine protease</keyword>
<evidence type="ECO:0000259" key="6">
    <source>
        <dbReference type="Pfam" id="PF00082"/>
    </source>
</evidence>
<gene>
    <name evidence="7" type="ORF">WL73_25140</name>
</gene>
<dbReference type="SUPFAM" id="SSF49785">
    <property type="entry name" value="Galactose-binding domain-like"/>
    <property type="match status" value="1"/>
</dbReference>
<comment type="similarity">
    <text evidence="1 5">Belongs to the peptidase S8 family.</text>
</comment>
<dbReference type="PROSITE" id="PS00138">
    <property type="entry name" value="SUBTILASE_SER"/>
    <property type="match status" value="1"/>
</dbReference>
<dbReference type="InterPro" id="IPR015500">
    <property type="entry name" value="Peptidase_S8_subtilisin-rel"/>
</dbReference>
<comment type="caution">
    <text evidence="7">The sequence shown here is derived from an EMBL/GenBank/DDBJ whole genome shotgun (WGS) entry which is preliminary data.</text>
</comment>
<dbReference type="Gene3D" id="3.40.50.200">
    <property type="entry name" value="Peptidase S8/S53 domain"/>
    <property type="match status" value="1"/>
</dbReference>
<evidence type="ECO:0000313" key="8">
    <source>
        <dbReference type="Proteomes" id="UP000062998"/>
    </source>
</evidence>
<evidence type="ECO:0000256" key="2">
    <source>
        <dbReference type="ARBA" id="ARBA00022670"/>
    </source>
</evidence>
<organism evidence="7 8">
    <name type="scientific">Burkholderia ubonensis</name>
    <dbReference type="NCBI Taxonomy" id="101571"/>
    <lineage>
        <taxon>Bacteria</taxon>
        <taxon>Pseudomonadati</taxon>
        <taxon>Pseudomonadota</taxon>
        <taxon>Betaproteobacteria</taxon>
        <taxon>Burkholderiales</taxon>
        <taxon>Burkholderiaceae</taxon>
        <taxon>Burkholderia</taxon>
        <taxon>Burkholderia cepacia complex</taxon>
    </lineage>
</organism>
<dbReference type="InterPro" id="IPR008979">
    <property type="entry name" value="Galactose-bd-like_sf"/>
</dbReference>
<evidence type="ECO:0000313" key="7">
    <source>
        <dbReference type="EMBL" id="KWD95210.1"/>
    </source>
</evidence>
<dbReference type="PROSITE" id="PS00137">
    <property type="entry name" value="SUBTILASE_HIS"/>
    <property type="match status" value="1"/>
</dbReference>
<feature type="domain" description="Peptidase S8/S53" evidence="6">
    <location>
        <begin position="216"/>
        <end position="548"/>
    </location>
</feature>
<keyword evidence="2 5" id="KW-0645">Protease</keyword>
<dbReference type="InterPro" id="IPR034058">
    <property type="entry name" value="TagA/B/C/D_pept_dom"/>
</dbReference>
<dbReference type="GO" id="GO:0006508">
    <property type="term" value="P:proteolysis"/>
    <property type="evidence" value="ECO:0007669"/>
    <property type="project" value="UniProtKB-KW"/>
</dbReference>
<evidence type="ECO:0000256" key="3">
    <source>
        <dbReference type="ARBA" id="ARBA00022801"/>
    </source>
</evidence>
<feature type="active site" description="Charge relay system" evidence="5">
    <location>
        <position position="261"/>
    </location>
</feature>
<dbReference type="PROSITE" id="PS51892">
    <property type="entry name" value="SUBTILASE"/>
    <property type="match status" value="1"/>
</dbReference>
<keyword evidence="3 5" id="KW-0378">Hydrolase</keyword>
<reference evidence="7 8" key="1">
    <citation type="submission" date="2015-11" db="EMBL/GenBank/DDBJ databases">
        <title>Expanding the genomic diversity of Burkholderia species for the development of highly accurate diagnostics.</title>
        <authorList>
            <person name="Sahl J."/>
            <person name="Keim P."/>
            <person name="Wagner D."/>
        </authorList>
    </citation>
    <scope>NUCLEOTIDE SEQUENCE [LARGE SCALE GENOMIC DNA]</scope>
    <source>
        <strain evidence="7 8">MSMB2167WGS</strain>
    </source>
</reference>
<sequence>MAKITINGITVDPVANHPALAAASLVSADSSKSNYILVQAKQPLTRAQRDELAHLGAAILQYVPEDTYICHYPPTDLMSIRALPYVEWANVYMAGFKVHTSLRPGANGGASGQLLSLMPPDTLSKDSVTVDVVLHGKVDANAARADIAKAAGLDPTQLEVGRSKVRLTVARRRLAALAAVDAVRHIEPYIAPKLANNKARGILRADDAQNGHSLEGEGEIIAIADTGFDKGDTVHVHPAFTGRVLKLYPLGRPTASDPNGHGTHVAGSALGDGVFADGTPIRGTAPKAQLILQSLLDSNDLLGGLPADLHDLFTGPYRDDGARVHTNSWGSPAAGAYTSSASEVDDFVWNFRDCVICFAAGNDGADSRGRGVIDDGSVGSPGTAKNCITVGASENDRPDFIDPADILRYGNGWPANFPENPIHDDAVANNPNGIAAFSSRGPAAHSRVRPDVVAPGTAILSARSRVATGDGWALSADPLYFYDGGTSMATPLVAGCAAVVRQYLKSHGLAQPSAALVKAMLINGATVIAGQYARPEVGVQPDTAQGFGRVDLAATVGPYAAGETVAFKDEAGTLDTGDEEPTTQAVDVDGRTLKVTLVWTDAPGAALQNDLDLIVRAADGQERHGNMAPGSADFDRSNNVEQVIWADVPKGEVEIVVRAFRVTTPQNYALVVRLT</sequence>
<dbReference type="AlphaFoldDB" id="A0A125G350"/>
<dbReference type="CDD" id="cd04842">
    <property type="entry name" value="Peptidases_S8_Kp43_protease"/>
    <property type="match status" value="1"/>
</dbReference>
<dbReference type="InterPro" id="IPR000209">
    <property type="entry name" value="Peptidase_S8/S53_dom"/>
</dbReference>
<dbReference type="InterPro" id="IPR022398">
    <property type="entry name" value="Peptidase_S8_His-AS"/>
</dbReference>
<dbReference type="InterPro" id="IPR051048">
    <property type="entry name" value="Peptidase_S8/S53_subtilisin"/>
</dbReference>
<dbReference type="PANTHER" id="PTHR43399:SF4">
    <property type="entry name" value="CELL WALL-ASSOCIATED PROTEASE"/>
    <property type="match status" value="1"/>
</dbReference>
<dbReference type="InterPro" id="IPR023828">
    <property type="entry name" value="Peptidase_S8_Ser-AS"/>
</dbReference>
<dbReference type="OrthoDB" id="614750at2"/>
<dbReference type="Pfam" id="PF00082">
    <property type="entry name" value="Peptidase_S8"/>
    <property type="match status" value="1"/>
</dbReference>
<dbReference type="Gene3D" id="2.60.120.380">
    <property type="match status" value="1"/>
</dbReference>
<evidence type="ECO:0000256" key="5">
    <source>
        <dbReference type="PROSITE-ProRule" id="PRU01240"/>
    </source>
</evidence>
<feature type="active site" description="Charge relay system" evidence="5">
    <location>
        <position position="487"/>
    </location>
</feature>
<proteinExistence type="inferred from homology"/>
<evidence type="ECO:0000256" key="1">
    <source>
        <dbReference type="ARBA" id="ARBA00011073"/>
    </source>
</evidence>
<protein>
    <recommendedName>
        <fullName evidence="6">Peptidase S8/S53 domain-containing protein</fullName>
    </recommendedName>
</protein>
<dbReference type="EMBL" id="LPIX01000096">
    <property type="protein sequence ID" value="KWD95210.1"/>
    <property type="molecule type" value="Genomic_DNA"/>
</dbReference>
<dbReference type="GO" id="GO:0004252">
    <property type="term" value="F:serine-type endopeptidase activity"/>
    <property type="evidence" value="ECO:0007669"/>
    <property type="project" value="UniProtKB-UniRule"/>
</dbReference>
<dbReference type="PRINTS" id="PR00723">
    <property type="entry name" value="SUBTILISIN"/>
</dbReference>
<feature type="active site" description="Charge relay system" evidence="5">
    <location>
        <position position="225"/>
    </location>
</feature>
<dbReference type="SUPFAM" id="SSF52743">
    <property type="entry name" value="Subtilisin-like"/>
    <property type="match status" value="1"/>
</dbReference>
<dbReference type="PANTHER" id="PTHR43399">
    <property type="entry name" value="SUBTILISIN-RELATED"/>
    <property type="match status" value="1"/>
</dbReference>
<dbReference type="InterPro" id="IPR036852">
    <property type="entry name" value="Peptidase_S8/S53_dom_sf"/>
</dbReference>
<name>A0A125G350_9BURK</name>
<evidence type="ECO:0000256" key="4">
    <source>
        <dbReference type="ARBA" id="ARBA00022825"/>
    </source>
</evidence>